<dbReference type="GO" id="GO:0016020">
    <property type="term" value="C:membrane"/>
    <property type="evidence" value="ECO:0007669"/>
    <property type="project" value="TreeGrafter"/>
</dbReference>
<dbReference type="InterPro" id="IPR042622">
    <property type="entry name" value="Znf106"/>
</dbReference>
<feature type="compositionally biased region" description="Polar residues" evidence="16">
    <location>
        <begin position="966"/>
        <end position="979"/>
    </location>
</feature>
<dbReference type="InterPro" id="IPR036236">
    <property type="entry name" value="Znf_C2H2_sf"/>
</dbReference>
<evidence type="ECO:0000256" key="15">
    <source>
        <dbReference type="ARBA" id="ARBA00078658"/>
    </source>
</evidence>
<evidence type="ECO:0000256" key="7">
    <source>
        <dbReference type="ARBA" id="ARBA00022737"/>
    </source>
</evidence>
<dbReference type="PANTHER" id="PTHR14435:SF2">
    <property type="entry name" value="ZINC FINGER PROTEIN 106"/>
    <property type="match status" value="1"/>
</dbReference>
<feature type="compositionally biased region" description="Basic and acidic residues" evidence="16">
    <location>
        <begin position="1422"/>
        <end position="1450"/>
    </location>
</feature>
<feature type="compositionally biased region" description="Low complexity" evidence="16">
    <location>
        <begin position="149"/>
        <end position="162"/>
    </location>
</feature>
<feature type="compositionally biased region" description="Basic residues" evidence="16">
    <location>
        <begin position="1002"/>
        <end position="1012"/>
    </location>
</feature>
<evidence type="ECO:0000256" key="1">
    <source>
        <dbReference type="ARBA" id="ARBA00004324"/>
    </source>
</evidence>
<dbReference type="GeneID" id="103067386"/>
<dbReference type="SMART" id="SM00355">
    <property type="entry name" value="ZnF_C2H2"/>
    <property type="match status" value="3"/>
</dbReference>
<keyword evidence="9" id="KW-0862">Zinc</keyword>
<feature type="region of interest" description="Disordered" evidence="16">
    <location>
        <begin position="1188"/>
        <end position="1212"/>
    </location>
</feature>
<dbReference type="FunFam" id="2.130.10.10:FF:000195">
    <property type="entry name" value="Zinc finger protein 106"/>
    <property type="match status" value="1"/>
</dbReference>
<feature type="compositionally biased region" description="Polar residues" evidence="16">
    <location>
        <begin position="1251"/>
        <end position="1264"/>
    </location>
</feature>
<feature type="region of interest" description="Disordered" evidence="16">
    <location>
        <begin position="1231"/>
        <end position="1264"/>
    </location>
</feature>
<feature type="region of interest" description="Disordered" evidence="16">
    <location>
        <begin position="416"/>
        <end position="442"/>
    </location>
</feature>
<feature type="region of interest" description="Disordered" evidence="16">
    <location>
        <begin position="901"/>
        <end position="934"/>
    </location>
</feature>
<feature type="compositionally biased region" description="Basic and acidic residues" evidence="16">
    <location>
        <begin position="1385"/>
        <end position="1394"/>
    </location>
</feature>
<feature type="compositionally biased region" description="Basic and acidic residues" evidence="16">
    <location>
        <begin position="95"/>
        <end position="114"/>
    </location>
</feature>
<evidence type="ECO:0000256" key="5">
    <source>
        <dbReference type="ARBA" id="ARBA00022574"/>
    </source>
</evidence>
<dbReference type="GO" id="GO:0005730">
    <property type="term" value="C:nucleolus"/>
    <property type="evidence" value="ECO:0007669"/>
    <property type="project" value="UniProtKB-SubCell"/>
</dbReference>
<dbReference type="SUPFAM" id="SSF50978">
    <property type="entry name" value="WD40 repeat-like"/>
    <property type="match status" value="1"/>
</dbReference>
<feature type="region of interest" description="Disordered" evidence="16">
    <location>
        <begin position="1332"/>
        <end position="1455"/>
    </location>
</feature>
<keyword evidence="3" id="KW-1017">Isopeptide bond</keyword>
<dbReference type="KEGG" id="pbi:103067386"/>
<dbReference type="InterPro" id="IPR013087">
    <property type="entry name" value="Znf_C2H2_type"/>
</dbReference>
<feature type="compositionally biased region" description="Polar residues" evidence="16">
    <location>
        <begin position="417"/>
        <end position="428"/>
    </location>
</feature>
<feature type="region of interest" description="Disordered" evidence="16">
    <location>
        <begin position="966"/>
        <end position="1013"/>
    </location>
</feature>
<evidence type="ECO:0000256" key="10">
    <source>
        <dbReference type="ARBA" id="ARBA00022843"/>
    </source>
</evidence>
<feature type="compositionally biased region" description="Polar residues" evidence="16">
    <location>
        <begin position="1475"/>
        <end position="1491"/>
    </location>
</feature>
<keyword evidence="10" id="KW-0832">Ubl conjugation</keyword>
<evidence type="ECO:0000259" key="17">
    <source>
        <dbReference type="PROSITE" id="PS00028"/>
    </source>
</evidence>
<evidence type="ECO:0000256" key="16">
    <source>
        <dbReference type="SAM" id="MobiDB-lite"/>
    </source>
</evidence>
<dbReference type="SMART" id="SM00320">
    <property type="entry name" value="WD40"/>
    <property type="match status" value="6"/>
</dbReference>
<evidence type="ECO:0000256" key="13">
    <source>
        <dbReference type="ARBA" id="ARBA00062748"/>
    </source>
</evidence>
<comment type="function">
    <text evidence="12">RNA-binding protein. Specifically binds to 5'-GGGGCC-3' sequence repeats in RNA. Essential for maintenance of peripheral motor neuron and skeletal muscle function. Required for normal expression and/or alternative splicing of a number of genes in spinal cord and skeletal muscle, including the neurite outgrowth inhibitor RTN4. Also contributes to normal mitochondrial respiratory function in motor neurons, via an unknown mechanism.</text>
</comment>
<dbReference type="SUPFAM" id="SSF57667">
    <property type="entry name" value="beta-beta-alpha zinc fingers"/>
    <property type="match status" value="1"/>
</dbReference>
<evidence type="ECO:0000256" key="4">
    <source>
        <dbReference type="ARBA" id="ARBA00022553"/>
    </source>
</evidence>
<sequence length="1861" mass="207386">MPVGRIECPPSPSFPRESNHKCQVCRVTVVGLSAYAKHISSQLHKDNVEVHDAEEEKEEADEEYFDKELIQLIQQRNEQNRASEFCHVNCEAESDDRRQRRQDDRLSYQDRDAYDTSSRWHHGPPQRDWNWEKDNFLNPKQGKFNHCARNSNNSNRHLSSQRGRLGWHQSSSRGPPNRYHNYGNTGGVWHQNARGGTSGWHHRGRGRSSSWNSEANNVFSNWQSKNAGGHWKPGQQNGNGWNIGRNRVVNNSSQIDNMDASWLKIKSIQEKYSSENYKWQWQEGLANYTGFDNENDNPDYLLDFTSDQLSSDQLLNFSFSVHSESKNSKVSRKCSSPSREKTNRWAPYPSQKTVEQQPLSEENVAKTSEKALSQLSSESEDPKTNHPKVKKWEEAYSVSSNNSVASTKVAPCKGPVTCTSENKSGQAESKSSKMPSLKSPLLSIPDIKSSQRRNPKNLLKHAHVLLSSSSGECQSQLNMETSNSSNRSKLTNNACNFNSLKGNTPLFSSHESLNKALQKAKEELQHSCPLQKSNSSSYGDTQTDGNEEWRTEGSSHALKVYEVQIEGLENKNYDDKTGSKNTSSNSYSSCGLAELDHIVTKNGNYLEELNGANKKYTEFQMETLDTLSNCPSELDIDLKTTLEEDGDEDVTKSNDAPEKEDDGDNSNHELLKGTTGQSAGPLLPELSKLGFPASLQRDLTWRTSLKNKTSSHLPEPNLNNARRIRNVSGHRKNETEKESGLKPTLRQIISVSRRNVNWEQVIQQVTKKKQEQGKGLPRFGIEMVPLIQNEQEGLELDEEADLTNLEGFQWEGISIGSPGTVRKRSLSESSVAVDKTASVYSFFNNQGTSKEDEPNKSGSVANPEDITSGIQILEDTMLTVKQESSSLPSSPFMSDRTGLISSRKKLSLQTTPNVNQRTIFSTRDGQRSPDYSINTSENKDILECSEECYTMVSGLADINALDAATDSSYTSSNEQNDSQGMGKKRRATGEGSSPEIPSLERKTKRRKIKGRKEHSQVDQLLAISLREEELSKSLQCIDESLLQVRAALQAAYIEVQRLLVLKQQISVEMGSLRSQRIQILQGLQDTYEPSEQLQLQQPHHGSSSEKRPSKFHLSQDPTADAGLLVPLLETAPPLSAQIPPSPFAAPVQERAEPTFQTAGGIAPITVPDSSIQIKQEPVSPELREDWMNVPEQSSPRSPQAELHLQDRNTSQQSSLYPVISASMSLSGLIDFQEPNQDGQKPAPDTGGTRLSGHSSPTYSGSIFSVKNIDKTTPAGNTISEPCISSLESQSFPSKLAANENNKQVTEQPEQMAISTLASTEFKISKKKKKLKKKKALRAARVPENSDTEQDVSDSKPFRKVKAIKIPKGEKVTTSTPPKQEDDEAAQERKRKNEENESDTSVEFVEIPKSPLEVVAINSSESESEKPDSPSKRDTLSSTEKLLREPSRSGYDEVSSTSEIGVNYKDGIGRSVAETQTSISSLRGSKNSSEVSSEPGEDEDPTEGVFEGHSASVNAIQIFGNLLYTCSADKTVRAYNLVNRKCVGVFEGHISKVNCLLVTQTTGKNAALYSGSSDHNINCYNIKTRELIDQFKLDDRVLCLHSRWRILYAGLANGNVVTFNIKNNRQYDTFECHGPRAISCLATAQEGARRLLIVGSYDCTISVRDARNGLLLRTLEGHSKTVLCMKVVNDLVFSGSSDQSVHAHNIHTGELVRIYKGHNHAVTVVNILGKVMVTACLDKCVRVYELQSHDRLQVYGGHSDMIMCMTIHKSMIYTGCYDGSIQAVRLNLMQNYRCWWHGCSLIFGVVDHLKQHLLNDHTNPNFQTLKCRWKNCDAFFTSRKSSKQDAVGHIEKHAEDDSKIDS</sequence>
<dbReference type="GO" id="GO:0008286">
    <property type="term" value="P:insulin receptor signaling pathway"/>
    <property type="evidence" value="ECO:0007669"/>
    <property type="project" value="TreeGrafter"/>
</dbReference>
<evidence type="ECO:0000256" key="12">
    <source>
        <dbReference type="ARBA" id="ARBA00056374"/>
    </source>
</evidence>
<feature type="domain" description="C2H2-type" evidence="17">
    <location>
        <begin position="1793"/>
        <end position="1816"/>
    </location>
</feature>
<dbReference type="PANTHER" id="PTHR14435">
    <property type="entry name" value="ZINC FINGER PROTEIN 106"/>
    <property type="match status" value="1"/>
</dbReference>
<keyword evidence="18" id="KW-1185">Reference proteome</keyword>
<dbReference type="CDD" id="cd00200">
    <property type="entry name" value="WD40"/>
    <property type="match status" value="1"/>
</dbReference>
<dbReference type="RefSeq" id="XP_007428669.1">
    <property type="nucleotide sequence ID" value="XM_007428607.2"/>
</dbReference>
<feature type="compositionally biased region" description="Polar residues" evidence="16">
    <location>
        <begin position="907"/>
        <end position="934"/>
    </location>
</feature>
<dbReference type="Gene3D" id="2.130.10.10">
    <property type="entry name" value="YVTN repeat-like/Quinoprotein amine dehydrogenase"/>
    <property type="match status" value="2"/>
</dbReference>
<dbReference type="CTD" id="64397"/>
<dbReference type="GO" id="GO:0008270">
    <property type="term" value="F:zinc ion binding"/>
    <property type="evidence" value="ECO:0007669"/>
    <property type="project" value="UniProtKB-KW"/>
</dbReference>
<comment type="subcellular location">
    <subcellularLocation>
        <location evidence="1">Nucleus speckle</location>
    </subcellularLocation>
    <subcellularLocation>
        <location evidence="2">Nucleus</location>
        <location evidence="2">Nucleolus</location>
    </subcellularLocation>
</comment>
<feature type="region of interest" description="Disordered" evidence="16">
    <location>
        <begin position="845"/>
        <end position="864"/>
    </location>
</feature>
<dbReference type="OMA" id="TNMFLCE"/>
<dbReference type="InterPro" id="IPR015943">
    <property type="entry name" value="WD40/YVTN_repeat-like_dom_sf"/>
</dbReference>
<feature type="region of interest" description="Disordered" evidence="16">
    <location>
        <begin position="522"/>
        <end position="555"/>
    </location>
</feature>
<evidence type="ECO:0000313" key="19">
    <source>
        <dbReference type="RefSeq" id="XP_007428669.1"/>
    </source>
</evidence>
<evidence type="ECO:0000256" key="11">
    <source>
        <dbReference type="ARBA" id="ARBA00023242"/>
    </source>
</evidence>
<reference evidence="19" key="1">
    <citation type="submission" date="2025-08" db="UniProtKB">
        <authorList>
            <consortium name="RefSeq"/>
        </authorList>
    </citation>
    <scope>IDENTIFICATION</scope>
    <source>
        <tissue evidence="19">Liver</tissue>
    </source>
</reference>
<dbReference type="FunFam" id="2.130.10.10:FF:000114">
    <property type="entry name" value="zinc finger protein 106 isoform X1"/>
    <property type="match status" value="1"/>
</dbReference>
<accession>A0A9F2PND3</accession>
<dbReference type="GO" id="GO:0005829">
    <property type="term" value="C:cytosol"/>
    <property type="evidence" value="ECO:0007669"/>
    <property type="project" value="TreeGrafter"/>
</dbReference>
<feature type="compositionally biased region" description="Low complexity" evidence="16">
    <location>
        <begin position="432"/>
        <end position="442"/>
    </location>
</feature>
<proteinExistence type="predicted"/>
<keyword evidence="7" id="KW-0677">Repeat</keyword>
<feature type="region of interest" description="Disordered" evidence="16">
    <location>
        <begin position="1090"/>
        <end position="1116"/>
    </location>
</feature>
<evidence type="ECO:0000256" key="9">
    <source>
        <dbReference type="ARBA" id="ARBA00022833"/>
    </source>
</evidence>
<organism evidence="18 19">
    <name type="scientific">Python bivittatus</name>
    <name type="common">Burmese python</name>
    <name type="synonym">Python molurus bivittatus</name>
    <dbReference type="NCBI Taxonomy" id="176946"/>
    <lineage>
        <taxon>Eukaryota</taxon>
        <taxon>Metazoa</taxon>
        <taxon>Chordata</taxon>
        <taxon>Craniata</taxon>
        <taxon>Vertebrata</taxon>
        <taxon>Euteleostomi</taxon>
        <taxon>Lepidosauria</taxon>
        <taxon>Squamata</taxon>
        <taxon>Bifurcata</taxon>
        <taxon>Unidentata</taxon>
        <taxon>Episquamata</taxon>
        <taxon>Toxicofera</taxon>
        <taxon>Serpentes</taxon>
        <taxon>Henophidia</taxon>
        <taxon>Pythonidae</taxon>
        <taxon>Python</taxon>
    </lineage>
</organism>
<feature type="compositionally biased region" description="Polar residues" evidence="16">
    <location>
        <begin position="350"/>
        <end position="360"/>
    </location>
</feature>
<name>A0A9F2PND3_PYTBI</name>
<evidence type="ECO:0000256" key="2">
    <source>
        <dbReference type="ARBA" id="ARBA00004604"/>
    </source>
</evidence>
<dbReference type="GO" id="GO:0003723">
    <property type="term" value="F:RNA binding"/>
    <property type="evidence" value="ECO:0007669"/>
    <property type="project" value="InterPro"/>
</dbReference>
<feature type="region of interest" description="Disordered" evidence="16">
    <location>
        <begin position="1475"/>
        <end position="1505"/>
    </location>
</feature>
<feature type="compositionally biased region" description="Basic and acidic residues" evidence="16">
    <location>
        <begin position="380"/>
        <end position="391"/>
    </location>
</feature>
<evidence type="ECO:0000256" key="14">
    <source>
        <dbReference type="ARBA" id="ARBA00067523"/>
    </source>
</evidence>
<evidence type="ECO:0000256" key="6">
    <source>
        <dbReference type="ARBA" id="ARBA00022723"/>
    </source>
</evidence>
<keyword evidence="11" id="KW-0539">Nucleus</keyword>
<protein>
    <recommendedName>
        <fullName evidence="14">Zinc finger protein 106</fullName>
    </recommendedName>
    <alternativeName>
        <fullName evidence="15">Zinc finger protein 474</fullName>
    </alternativeName>
</protein>
<keyword evidence="4" id="KW-0597">Phosphoprotein</keyword>
<feature type="region of interest" description="Disordered" evidence="16">
    <location>
        <begin position="641"/>
        <end position="682"/>
    </location>
</feature>
<keyword evidence="5" id="KW-0853">WD repeat</keyword>
<evidence type="ECO:0000256" key="3">
    <source>
        <dbReference type="ARBA" id="ARBA00022499"/>
    </source>
</evidence>
<dbReference type="GO" id="GO:0016607">
    <property type="term" value="C:nuclear speck"/>
    <property type="evidence" value="ECO:0007669"/>
    <property type="project" value="UniProtKB-SubCell"/>
</dbReference>
<feature type="region of interest" description="Disordered" evidence="16">
    <location>
        <begin position="328"/>
        <end position="391"/>
    </location>
</feature>
<keyword evidence="8" id="KW-0863">Zinc-finger</keyword>
<comment type="subunit">
    <text evidence="13">Interacts with KNOP1. Interacts with TARDBP and NUP107. Interacts (via N-terminus) with RBM39. Interacts with the SH3 domains of FYN and GRB2.</text>
</comment>
<dbReference type="PROSITE" id="PS00028">
    <property type="entry name" value="ZINC_FINGER_C2H2_1"/>
    <property type="match status" value="1"/>
</dbReference>
<dbReference type="InterPro" id="IPR036322">
    <property type="entry name" value="WD40_repeat_dom_sf"/>
</dbReference>
<gene>
    <name evidence="19" type="primary">ZNF106</name>
</gene>
<feature type="region of interest" description="Disordered" evidence="16">
    <location>
        <begin position="92"/>
        <end position="181"/>
    </location>
</feature>
<dbReference type="Proteomes" id="UP000695026">
    <property type="component" value="Unplaced"/>
</dbReference>
<feature type="compositionally biased region" description="Polar residues" evidence="16">
    <location>
        <begin position="1090"/>
        <end position="1101"/>
    </location>
</feature>
<keyword evidence="6" id="KW-0479">Metal-binding</keyword>
<evidence type="ECO:0000313" key="18">
    <source>
        <dbReference type="Proteomes" id="UP000695026"/>
    </source>
</evidence>
<dbReference type="OrthoDB" id="10002522at2759"/>
<dbReference type="InterPro" id="IPR001680">
    <property type="entry name" value="WD40_rpt"/>
</dbReference>
<dbReference type="Pfam" id="PF00400">
    <property type="entry name" value="WD40"/>
    <property type="match status" value="4"/>
</dbReference>
<dbReference type="GO" id="GO:0017124">
    <property type="term" value="F:SH3 domain binding"/>
    <property type="evidence" value="ECO:0007669"/>
    <property type="project" value="TreeGrafter"/>
</dbReference>
<feature type="compositionally biased region" description="Polar residues" evidence="16">
    <location>
        <begin position="528"/>
        <end position="544"/>
    </location>
</feature>
<evidence type="ECO:0000256" key="8">
    <source>
        <dbReference type="ARBA" id="ARBA00022771"/>
    </source>
</evidence>